<evidence type="ECO:0000256" key="1">
    <source>
        <dbReference type="SAM" id="MobiDB-lite"/>
    </source>
</evidence>
<dbReference type="SUPFAM" id="SSF54637">
    <property type="entry name" value="Thioesterase/thiol ester dehydrase-isomerase"/>
    <property type="match status" value="2"/>
</dbReference>
<evidence type="ECO:0000313" key="3">
    <source>
        <dbReference type="Proteomes" id="UP000477722"/>
    </source>
</evidence>
<proteinExistence type="predicted"/>
<feature type="non-terminal residue" evidence="2">
    <location>
        <position position="1"/>
    </location>
</feature>
<accession>A0A6G4X378</accession>
<gene>
    <name evidence="2" type="ORF">G5C65_27310</name>
</gene>
<dbReference type="InterPro" id="IPR013114">
    <property type="entry name" value="FabA_FabZ"/>
</dbReference>
<dbReference type="EMBL" id="JAAKZZ010000381">
    <property type="protein sequence ID" value="NGO71989.1"/>
    <property type="molecule type" value="Genomic_DNA"/>
</dbReference>
<dbReference type="AlphaFoldDB" id="A0A6G4X378"/>
<reference evidence="2 3" key="1">
    <citation type="submission" date="2020-02" db="EMBL/GenBank/DDBJ databases">
        <title>Whole-genome analyses of novel actinobacteria.</title>
        <authorList>
            <person name="Sahin N."/>
            <person name="Tatar D."/>
        </authorList>
    </citation>
    <scope>NUCLEOTIDE SEQUENCE [LARGE SCALE GENOMIC DNA]</scope>
    <source>
        <strain evidence="2 3">SB3404</strain>
    </source>
</reference>
<name>A0A6G4X378_9ACTN</name>
<dbReference type="RefSeq" id="WP_165301649.1">
    <property type="nucleotide sequence ID" value="NZ_JAAKZZ010000381.1"/>
</dbReference>
<dbReference type="InterPro" id="IPR029069">
    <property type="entry name" value="HotDog_dom_sf"/>
</dbReference>
<dbReference type="Pfam" id="PF07977">
    <property type="entry name" value="FabA"/>
    <property type="match status" value="1"/>
</dbReference>
<comment type="caution">
    <text evidence="2">The sequence shown here is derived from an EMBL/GenBank/DDBJ whole genome shotgun (WGS) entry which is preliminary data.</text>
</comment>
<dbReference type="Proteomes" id="UP000477722">
    <property type="component" value="Unassembled WGS sequence"/>
</dbReference>
<dbReference type="UniPathway" id="UPA00094"/>
<feature type="region of interest" description="Disordered" evidence="1">
    <location>
        <begin position="119"/>
        <end position="141"/>
    </location>
</feature>
<protein>
    <submittedName>
        <fullName evidence="2">3-hydroxyacyl-ACP dehydratase</fullName>
    </submittedName>
</protein>
<keyword evidence="3" id="KW-1185">Reference proteome</keyword>
<sequence>PRPLARTKVDRLTAAELDALGAGDVAAVFGPAYDQRGLAPHELPARWQTRLLREVTAVEPRGGRYAQGLLRATALPAAEPGGGDWPRLVALAAELLRVHAFHQGLHLCVPGARAAPVTDRPVRTGFPGAPAPGTGGPEPEPDAELVLELEVTEQGLAPRPYVIGDCRFTRSGREVARVRDAGVVLREGPGTGLEIGLDRPSCRKGPSGERVPGSELHLALVAEGEAGVRIHGVPEVRVTARTRPRLPRGDLLMVDRCTGGHGGAWREYRPGSALSSAYDVPDDPWYLRENAGALPQLALLEMALQPMGAFGWLLGAQGEYPDQSLVCRNLEGSARLLRDVELRGATVEQRAVLTAHTPLPGGLLHRGDLSLSTGGEPFCEVSAVTGYVTSELLERQRGMDGGRCLPPWLDRCPQPPDRVRRLDLREDTRLGHGRLALLEEVALVPGGGDHGAGYALCDKPVRADDWFFAQHFLHDPVMPGSAGVQMLYQAVHAYALYTGLVAHLPRPRFALAAGEELRWTYRGQILPEHRWVRGEVQLREARRAADGSVLLLADGSVWRDGLRIYQVDNIALRATPGAPGGAEAQR</sequence>
<dbReference type="GO" id="GO:0006633">
    <property type="term" value="P:fatty acid biosynthetic process"/>
    <property type="evidence" value="ECO:0007669"/>
    <property type="project" value="UniProtKB-UniPathway"/>
</dbReference>
<dbReference type="Gene3D" id="3.10.129.10">
    <property type="entry name" value="Hotdog Thioesterase"/>
    <property type="match status" value="2"/>
</dbReference>
<evidence type="ECO:0000313" key="2">
    <source>
        <dbReference type="EMBL" id="NGO71989.1"/>
    </source>
</evidence>
<organism evidence="2 3">
    <name type="scientific">Streptomyces boncukensis</name>
    <dbReference type="NCBI Taxonomy" id="2711219"/>
    <lineage>
        <taxon>Bacteria</taxon>
        <taxon>Bacillati</taxon>
        <taxon>Actinomycetota</taxon>
        <taxon>Actinomycetes</taxon>
        <taxon>Kitasatosporales</taxon>
        <taxon>Streptomycetaceae</taxon>
        <taxon>Streptomyces</taxon>
    </lineage>
</organism>